<organism evidence="2 3">
    <name type="scientific">Roseibium hamelinense</name>
    <dbReference type="NCBI Taxonomy" id="150831"/>
    <lineage>
        <taxon>Bacteria</taxon>
        <taxon>Pseudomonadati</taxon>
        <taxon>Pseudomonadota</taxon>
        <taxon>Alphaproteobacteria</taxon>
        <taxon>Hyphomicrobiales</taxon>
        <taxon>Stappiaceae</taxon>
        <taxon>Roseibium</taxon>
    </lineage>
</organism>
<gene>
    <name evidence="2" type="ORF">JM93_02474</name>
</gene>
<reference evidence="2 3" key="1">
    <citation type="submission" date="2019-07" db="EMBL/GenBank/DDBJ databases">
        <title>Genomic Encyclopedia of Archaeal and Bacterial Type Strains, Phase II (KMG-II): from individual species to whole genera.</title>
        <authorList>
            <person name="Goeker M."/>
        </authorList>
    </citation>
    <scope>NUCLEOTIDE SEQUENCE [LARGE SCALE GENOMIC DNA]</scope>
    <source>
        <strain evidence="2 3">ATCC BAA-252</strain>
    </source>
</reference>
<dbReference type="SUPFAM" id="SSF52788">
    <property type="entry name" value="Phosphotyrosine protein phosphatases I"/>
    <property type="match status" value="1"/>
</dbReference>
<dbReference type="SMART" id="SM00226">
    <property type="entry name" value="LMWPc"/>
    <property type="match status" value="1"/>
</dbReference>
<proteinExistence type="predicted"/>
<evidence type="ECO:0000259" key="1">
    <source>
        <dbReference type="SMART" id="SM00226"/>
    </source>
</evidence>
<dbReference type="EMBL" id="VLLF01000005">
    <property type="protein sequence ID" value="TWI87234.1"/>
    <property type="molecule type" value="Genomic_DNA"/>
</dbReference>
<dbReference type="Proteomes" id="UP000320593">
    <property type="component" value="Unassembled WGS sequence"/>
</dbReference>
<sequence>MVKTTILFVCRDNALLGPLAEAYLNRVSSGMVRAFSAGLVPAGSLNSSVPKLLSAHGASAKGLGPKSVDVFLQPHAPMPDIVVHLEDLKSFGRQLDWVNDAKTQVWDIVSSPYRDATSAVAADCFQKIRACVDQIIDPKAHGAARPEHPFYELGLTA</sequence>
<dbReference type="InterPro" id="IPR036196">
    <property type="entry name" value="Ptyr_pPase_sf"/>
</dbReference>
<dbReference type="AlphaFoldDB" id="A0A562T293"/>
<dbReference type="InterPro" id="IPR023485">
    <property type="entry name" value="Ptyr_pPase"/>
</dbReference>
<keyword evidence="3" id="KW-1185">Reference proteome</keyword>
<protein>
    <submittedName>
        <fullName evidence="2">Protein-tyrosine-phosphatase</fullName>
    </submittedName>
</protein>
<accession>A0A562T293</accession>
<evidence type="ECO:0000313" key="3">
    <source>
        <dbReference type="Proteomes" id="UP000320593"/>
    </source>
</evidence>
<evidence type="ECO:0000313" key="2">
    <source>
        <dbReference type="EMBL" id="TWI87234.1"/>
    </source>
</evidence>
<feature type="domain" description="Phosphotyrosine protein phosphatase I" evidence="1">
    <location>
        <begin position="4"/>
        <end position="138"/>
    </location>
</feature>
<name>A0A562T293_9HYPH</name>
<comment type="caution">
    <text evidence="2">The sequence shown here is derived from an EMBL/GenBank/DDBJ whole genome shotgun (WGS) entry which is preliminary data.</text>
</comment>
<dbReference type="Gene3D" id="3.40.50.2300">
    <property type="match status" value="1"/>
</dbReference>